<dbReference type="EMBL" id="LAZR01000171">
    <property type="protein sequence ID" value="KKN84475.1"/>
    <property type="molecule type" value="Genomic_DNA"/>
</dbReference>
<name>A0A0F9TTV1_9ZZZZ</name>
<protein>
    <submittedName>
        <fullName evidence="1">Uncharacterized protein</fullName>
    </submittedName>
</protein>
<gene>
    <name evidence="1" type="ORF">LCGC14_0289370</name>
</gene>
<dbReference type="AlphaFoldDB" id="A0A0F9TTV1"/>
<organism evidence="1">
    <name type="scientific">marine sediment metagenome</name>
    <dbReference type="NCBI Taxonomy" id="412755"/>
    <lineage>
        <taxon>unclassified sequences</taxon>
        <taxon>metagenomes</taxon>
        <taxon>ecological metagenomes</taxon>
    </lineage>
</organism>
<proteinExistence type="predicted"/>
<evidence type="ECO:0000313" key="1">
    <source>
        <dbReference type="EMBL" id="KKN84475.1"/>
    </source>
</evidence>
<reference evidence="1" key="1">
    <citation type="journal article" date="2015" name="Nature">
        <title>Complex archaea that bridge the gap between prokaryotes and eukaryotes.</title>
        <authorList>
            <person name="Spang A."/>
            <person name="Saw J.H."/>
            <person name="Jorgensen S.L."/>
            <person name="Zaremba-Niedzwiedzka K."/>
            <person name="Martijn J."/>
            <person name="Lind A.E."/>
            <person name="van Eijk R."/>
            <person name="Schleper C."/>
            <person name="Guy L."/>
            <person name="Ettema T.J."/>
        </authorList>
    </citation>
    <scope>NUCLEOTIDE SEQUENCE</scope>
</reference>
<accession>A0A0F9TTV1</accession>
<sequence length="116" mass="12534">MVAASVFIKSHQLKGQVCQQTPAGGGEMCGLPATRIGFGVRIESGNPTDMVSFTFSCGECTPESEKCSECPHTSESERFAQLMRAVLDIGVEGVWPIFDVAEHTVLLTFKNPHMEA</sequence>
<comment type="caution">
    <text evidence="1">The sequence shown here is derived from an EMBL/GenBank/DDBJ whole genome shotgun (WGS) entry which is preliminary data.</text>
</comment>